<sequence>MTQICAQRADVIPHQAVALQGISATSLIMMTKISHQLRNLIVALFPVCWILMTSTIAHHLPSLSNTGTPCRITW</sequence>
<accession>A0A1B7MEX4</accession>
<evidence type="ECO:0000256" key="1">
    <source>
        <dbReference type="SAM" id="Phobius"/>
    </source>
</evidence>
<evidence type="ECO:0000313" key="2">
    <source>
        <dbReference type="EMBL" id="OAX31149.1"/>
    </source>
</evidence>
<keyword evidence="1" id="KW-0812">Transmembrane</keyword>
<reference evidence="2 3" key="1">
    <citation type="submission" date="2016-06" db="EMBL/GenBank/DDBJ databases">
        <title>Comparative genomics of the ectomycorrhizal sister species Rhizopogon vinicolor and Rhizopogon vesiculosus (Basidiomycota: Boletales) reveals a divergence of the mating type B locus.</title>
        <authorList>
            <consortium name="DOE Joint Genome Institute"/>
            <person name="Mujic A.B."/>
            <person name="Kuo A."/>
            <person name="Tritt A."/>
            <person name="Lipzen A."/>
            <person name="Chen C."/>
            <person name="Johnson J."/>
            <person name="Sharma A."/>
            <person name="Barry K."/>
            <person name="Grigoriev I.V."/>
            <person name="Spatafora J.W."/>
        </authorList>
    </citation>
    <scope>NUCLEOTIDE SEQUENCE [LARGE SCALE GENOMIC DNA]</scope>
    <source>
        <strain evidence="2 3">AM-OR11-026</strain>
    </source>
</reference>
<protein>
    <submittedName>
        <fullName evidence="2">Uncharacterized protein</fullName>
    </submittedName>
</protein>
<dbReference type="AlphaFoldDB" id="A0A1B7MEX4"/>
<evidence type="ECO:0000313" key="3">
    <source>
        <dbReference type="Proteomes" id="UP000092154"/>
    </source>
</evidence>
<organism evidence="2 3">
    <name type="scientific">Rhizopogon vinicolor AM-OR11-026</name>
    <dbReference type="NCBI Taxonomy" id="1314800"/>
    <lineage>
        <taxon>Eukaryota</taxon>
        <taxon>Fungi</taxon>
        <taxon>Dikarya</taxon>
        <taxon>Basidiomycota</taxon>
        <taxon>Agaricomycotina</taxon>
        <taxon>Agaricomycetes</taxon>
        <taxon>Agaricomycetidae</taxon>
        <taxon>Boletales</taxon>
        <taxon>Suillineae</taxon>
        <taxon>Rhizopogonaceae</taxon>
        <taxon>Rhizopogon</taxon>
    </lineage>
</organism>
<feature type="transmembrane region" description="Helical" evidence="1">
    <location>
        <begin position="37"/>
        <end position="57"/>
    </location>
</feature>
<gene>
    <name evidence="2" type="ORF">K503DRAFT_115402</name>
</gene>
<dbReference type="InParanoid" id="A0A1B7MEX4"/>
<proteinExistence type="predicted"/>
<keyword evidence="1" id="KW-1133">Transmembrane helix</keyword>
<keyword evidence="3" id="KW-1185">Reference proteome</keyword>
<keyword evidence="1" id="KW-0472">Membrane</keyword>
<name>A0A1B7MEX4_9AGAM</name>
<dbReference type="EMBL" id="KV449564">
    <property type="protein sequence ID" value="OAX31149.1"/>
    <property type="molecule type" value="Genomic_DNA"/>
</dbReference>
<dbReference type="Proteomes" id="UP000092154">
    <property type="component" value="Unassembled WGS sequence"/>
</dbReference>